<keyword evidence="7" id="KW-0378">Hydrolase</keyword>
<dbReference type="PANTHER" id="PTHR11054">
    <property type="entry name" value="6-PHOSPHOGLUCONOLACTONASE"/>
    <property type="match status" value="1"/>
</dbReference>
<dbReference type="InterPro" id="IPR005900">
    <property type="entry name" value="6-phosphogluconolactonase_DevB"/>
</dbReference>
<evidence type="ECO:0000256" key="3">
    <source>
        <dbReference type="ARBA" id="ARBA00004961"/>
    </source>
</evidence>
<sequence>MEIYYAKSPEDALRRMTDKLIKIMQSKPGLVPFNLALSGGSTAQRIFALWQEEYKQQIDWNRIRFYWVDERCVSPEDDESNFKHADQQLFRPIGIPRTHIYRIFGEKDPSMEANRYSELINQQLPKKNGLPYFDAIILGIGLDGHTASIFSSCNFLLNDTRSYAVAVHPESKQLRITLTGSVILNSTPLLVPVIGENKKAIFERLLEARTITESFPAACIMYRAASTSVFTDIKER</sequence>
<evidence type="ECO:0000259" key="8">
    <source>
        <dbReference type="Pfam" id="PF01182"/>
    </source>
</evidence>
<evidence type="ECO:0000256" key="5">
    <source>
        <dbReference type="ARBA" id="ARBA00013198"/>
    </source>
</evidence>
<dbReference type="Proteomes" id="UP000262954">
    <property type="component" value="Unassembled WGS sequence"/>
</dbReference>
<dbReference type="GO" id="GO:0005975">
    <property type="term" value="P:carbohydrate metabolic process"/>
    <property type="evidence" value="ECO:0007669"/>
    <property type="project" value="UniProtKB-UniRule"/>
</dbReference>
<proteinExistence type="inferred from homology"/>
<dbReference type="InterPro" id="IPR037171">
    <property type="entry name" value="NagB/RpiA_transferase-like"/>
</dbReference>
<evidence type="ECO:0000256" key="4">
    <source>
        <dbReference type="ARBA" id="ARBA00010662"/>
    </source>
</evidence>
<dbReference type="SUPFAM" id="SSF100950">
    <property type="entry name" value="NagB/RpiA/CoA transferase-like"/>
    <property type="match status" value="1"/>
</dbReference>
<reference evidence="9 10" key="1">
    <citation type="journal article" date="2018" name="Nat. Biotechnol.">
        <title>A standardized bacterial taxonomy based on genome phylogeny substantially revises the tree of life.</title>
        <authorList>
            <person name="Parks D.H."/>
            <person name="Chuvochina M."/>
            <person name="Waite D.W."/>
            <person name="Rinke C."/>
            <person name="Skarshewski A."/>
            <person name="Chaumeil P.A."/>
            <person name="Hugenholtz P."/>
        </authorList>
    </citation>
    <scope>NUCLEOTIDE SEQUENCE [LARGE SCALE GENOMIC DNA]</scope>
    <source>
        <strain evidence="9">UBA11482</strain>
    </source>
</reference>
<organism evidence="9 10">
    <name type="scientific">Coprobacter fastidiosus</name>
    <dbReference type="NCBI Taxonomy" id="1099853"/>
    <lineage>
        <taxon>Bacteria</taxon>
        <taxon>Pseudomonadati</taxon>
        <taxon>Bacteroidota</taxon>
        <taxon>Bacteroidia</taxon>
        <taxon>Bacteroidales</taxon>
        <taxon>Barnesiellaceae</taxon>
        <taxon>Coprobacter</taxon>
    </lineage>
</organism>
<feature type="domain" description="Glucosamine/galactosamine-6-phosphate isomerase" evidence="8">
    <location>
        <begin position="18"/>
        <end position="224"/>
    </location>
</feature>
<dbReference type="EC" id="3.1.1.31" evidence="5 7"/>
<dbReference type="AlphaFoldDB" id="A0A354M2C8"/>
<protein>
    <recommendedName>
        <fullName evidence="6 7">6-phosphogluconolactonase</fullName>
        <shortName evidence="7">6PGL</shortName>
        <ecNumber evidence="5 7">3.1.1.31</ecNumber>
    </recommendedName>
</protein>
<dbReference type="Gene3D" id="3.40.50.1360">
    <property type="match status" value="1"/>
</dbReference>
<dbReference type="InterPro" id="IPR006148">
    <property type="entry name" value="Glc/Gal-6P_isomerase"/>
</dbReference>
<evidence type="ECO:0000256" key="2">
    <source>
        <dbReference type="ARBA" id="ARBA00002681"/>
    </source>
</evidence>
<dbReference type="RefSeq" id="WP_022390698.1">
    <property type="nucleotide sequence ID" value="NZ_CAUAJF010000019.1"/>
</dbReference>
<dbReference type="Pfam" id="PF01182">
    <property type="entry name" value="Glucosamine_iso"/>
    <property type="match status" value="1"/>
</dbReference>
<dbReference type="InterPro" id="IPR039104">
    <property type="entry name" value="6PGL"/>
</dbReference>
<dbReference type="UniPathway" id="UPA00115">
    <property type="reaction ID" value="UER00409"/>
</dbReference>
<evidence type="ECO:0000256" key="1">
    <source>
        <dbReference type="ARBA" id="ARBA00000832"/>
    </source>
</evidence>
<comment type="similarity">
    <text evidence="4 7">Belongs to the glucosamine/galactosamine-6-phosphate isomerase family. 6-phosphogluconolactonase subfamily.</text>
</comment>
<comment type="catalytic activity">
    <reaction evidence="1 7">
        <text>6-phospho-D-glucono-1,5-lactone + H2O = 6-phospho-D-gluconate + H(+)</text>
        <dbReference type="Rhea" id="RHEA:12556"/>
        <dbReference type="ChEBI" id="CHEBI:15377"/>
        <dbReference type="ChEBI" id="CHEBI:15378"/>
        <dbReference type="ChEBI" id="CHEBI:57955"/>
        <dbReference type="ChEBI" id="CHEBI:58759"/>
        <dbReference type="EC" id="3.1.1.31"/>
    </reaction>
</comment>
<gene>
    <name evidence="7 9" type="primary">pgl</name>
    <name evidence="9" type="ORF">DDY73_06640</name>
</gene>
<evidence type="ECO:0000313" key="10">
    <source>
        <dbReference type="Proteomes" id="UP000262954"/>
    </source>
</evidence>
<dbReference type="EMBL" id="DNWC01000086">
    <property type="protein sequence ID" value="HBJ08667.1"/>
    <property type="molecule type" value="Genomic_DNA"/>
</dbReference>
<dbReference type="GO" id="GO:0006098">
    <property type="term" value="P:pentose-phosphate shunt"/>
    <property type="evidence" value="ECO:0007669"/>
    <property type="project" value="UniProtKB-UniPathway"/>
</dbReference>
<name>A0A354M2C8_9BACT</name>
<evidence type="ECO:0000256" key="6">
    <source>
        <dbReference type="ARBA" id="ARBA00020337"/>
    </source>
</evidence>
<comment type="function">
    <text evidence="2 7">Hydrolysis of 6-phosphogluconolactone to 6-phosphogluconate.</text>
</comment>
<dbReference type="CDD" id="cd01400">
    <property type="entry name" value="6PGL"/>
    <property type="match status" value="1"/>
</dbReference>
<dbReference type="GO" id="GO:0017057">
    <property type="term" value="F:6-phosphogluconolactonase activity"/>
    <property type="evidence" value="ECO:0007669"/>
    <property type="project" value="UniProtKB-UniRule"/>
</dbReference>
<accession>A0A354M2C8</accession>
<evidence type="ECO:0000313" key="9">
    <source>
        <dbReference type="EMBL" id="HBJ08667.1"/>
    </source>
</evidence>
<comment type="caution">
    <text evidence="9">The sequence shown here is derived from an EMBL/GenBank/DDBJ whole genome shotgun (WGS) entry which is preliminary data.</text>
</comment>
<comment type="pathway">
    <text evidence="3 7">Carbohydrate degradation; pentose phosphate pathway; D-ribulose 5-phosphate from D-glucose 6-phosphate (oxidative stage): step 2/3.</text>
</comment>
<evidence type="ECO:0000256" key="7">
    <source>
        <dbReference type="RuleBase" id="RU365095"/>
    </source>
</evidence>
<dbReference type="NCBIfam" id="TIGR01198">
    <property type="entry name" value="pgl"/>
    <property type="match status" value="1"/>
</dbReference>
<dbReference type="PANTHER" id="PTHR11054:SF0">
    <property type="entry name" value="6-PHOSPHOGLUCONOLACTONASE"/>
    <property type="match status" value="1"/>
</dbReference>